<evidence type="ECO:0000256" key="1">
    <source>
        <dbReference type="SAM" id="Phobius"/>
    </source>
</evidence>
<feature type="transmembrane region" description="Helical" evidence="1">
    <location>
        <begin position="160"/>
        <end position="187"/>
    </location>
</feature>
<keyword evidence="1" id="KW-0472">Membrane</keyword>
<proteinExistence type="predicted"/>
<dbReference type="AlphaFoldDB" id="A0A1I9G030"/>
<dbReference type="EMBL" id="LN856451">
    <property type="protein sequence ID" value="CDP91561.1"/>
    <property type="molecule type" value="Genomic_DNA"/>
</dbReference>
<accession>A0A1I9G030</accession>
<organism evidence="2">
    <name type="scientific">Brugia malayi</name>
    <name type="common">Filarial nematode worm</name>
    <dbReference type="NCBI Taxonomy" id="6279"/>
    <lineage>
        <taxon>Eukaryota</taxon>
        <taxon>Metazoa</taxon>
        <taxon>Ecdysozoa</taxon>
        <taxon>Nematoda</taxon>
        <taxon>Chromadorea</taxon>
        <taxon>Rhabditida</taxon>
        <taxon>Spirurina</taxon>
        <taxon>Spiruromorpha</taxon>
        <taxon>Filarioidea</taxon>
        <taxon>Onchocercidae</taxon>
        <taxon>Brugia</taxon>
    </lineage>
</organism>
<sequence>MIPIKRSNQAVVFQNSQNCHLVSASKKSANRLTVHIFRLLTFPDGFMCQLQFSAFFKCLIPKLPHYTYTERNQYGFENLPVVVKGSYFLSGDFSIINSLFVTLRLDFVEFESSSTSSSITISPCIKIGENCDKVAVVDVWSDTTDSDILRKAFVHTVRVMLLHFIAGILTWGTPVIHLQLLLANTCLGIINDKVFIKRLDLSFALTVVCDFLALLALLVQSFVPIALLNALFVSPITTTPWCPWYSIFPYHTLRRQKISVFFHNGFEYQLKLACIIA</sequence>
<reference evidence="2" key="1">
    <citation type="journal article" date="2007" name="Science">
        <title>Draft genome of the filarial nematode parasite Brugia malayi.</title>
        <authorList>
            <person name="Ghedin E."/>
            <person name="Wang S."/>
            <person name="Spiro D."/>
            <person name="Caler E."/>
            <person name="Zhao Q."/>
            <person name="Crabtree J."/>
            <person name="Allen J.E."/>
            <person name="Delcher A.L."/>
            <person name="Guiliano D.B."/>
            <person name="Miranda-Saavedra D."/>
            <person name="Angiuoli S.V."/>
            <person name="Creasy T."/>
            <person name="Amedeo P."/>
            <person name="Haas B."/>
            <person name="El-Sayed N.M."/>
            <person name="Wortman J.R."/>
            <person name="Feldblyum T."/>
            <person name="Tallon L."/>
            <person name="Schatz M."/>
            <person name="Shumway M."/>
            <person name="Koo H."/>
            <person name="Salzberg S.L."/>
            <person name="Schobel S."/>
            <person name="Pertea M."/>
            <person name="Pop M."/>
            <person name="White O."/>
            <person name="Barton G.J."/>
            <person name="Carlow C.K."/>
            <person name="Crawford M.J."/>
            <person name="Daub J."/>
            <person name="Dimmic M.W."/>
            <person name="Estes C.F."/>
            <person name="Foster J.M."/>
            <person name="Ganatra M."/>
            <person name="Gregory W.F."/>
            <person name="Johnson N.M."/>
            <person name="Jin J."/>
            <person name="Komuniecki R."/>
            <person name="Korf I."/>
            <person name="Kumar S."/>
            <person name="Laney S."/>
            <person name="Li B.W."/>
            <person name="Li W."/>
            <person name="Lindblom T.H."/>
            <person name="Lustigman S."/>
            <person name="Ma D."/>
            <person name="Maina C.V."/>
            <person name="Martin D.M."/>
            <person name="McCarter J.P."/>
            <person name="McReynolds L."/>
            <person name="Mitreva M."/>
            <person name="Nutman T.B."/>
            <person name="Parkinson J."/>
            <person name="Peregrin-Alvarez J.M."/>
            <person name="Poole C."/>
            <person name="Ren Q."/>
            <person name="Saunders L."/>
            <person name="Sluder A.E."/>
            <person name="Smith K."/>
            <person name="Stanke M."/>
            <person name="Unnasch T.R."/>
            <person name="Ware J."/>
            <person name="Wei A.D."/>
            <person name="Weil G."/>
            <person name="Williams D.J."/>
            <person name="Zhang Y."/>
            <person name="Williams S.A."/>
            <person name="Fraser-Liggett C."/>
            <person name="Slatko B."/>
            <person name="Blaxter M.L."/>
            <person name="Scott A.L."/>
        </authorList>
    </citation>
    <scope>NUCLEOTIDE SEQUENCE</scope>
    <source>
        <strain evidence="2">FR3</strain>
    </source>
</reference>
<name>A0A1I9G030_BRUMA</name>
<keyword evidence="1" id="KW-1133">Transmembrane helix</keyword>
<reference evidence="2" key="2">
    <citation type="submission" date="2012-12" db="EMBL/GenBank/DDBJ databases">
        <authorList>
            <consortium name="WormBase Consortium"/>
            <person name="Ghedin E."/>
            <person name="Paulini M."/>
        </authorList>
    </citation>
    <scope>NUCLEOTIDE SEQUENCE</scope>
    <source>
        <strain evidence="2">FR3</strain>
    </source>
</reference>
<keyword evidence="1" id="KW-0812">Transmembrane</keyword>
<gene>
    <name evidence="2" type="primary">Bm8574</name>
    <name evidence="2" type="ORF">BM_Bm8574</name>
</gene>
<protein>
    <submittedName>
        <fullName evidence="2">Bm8574</fullName>
    </submittedName>
</protein>
<evidence type="ECO:0000313" key="2">
    <source>
        <dbReference type="EMBL" id="CDP91561.1"/>
    </source>
</evidence>